<dbReference type="AlphaFoldDB" id="A0A6G3WPF5"/>
<feature type="region of interest" description="Disordered" evidence="1">
    <location>
        <begin position="37"/>
        <end position="62"/>
    </location>
</feature>
<evidence type="ECO:0000256" key="1">
    <source>
        <dbReference type="SAM" id="MobiDB-lite"/>
    </source>
</evidence>
<protein>
    <submittedName>
        <fullName evidence="2">Uncharacterized protein</fullName>
    </submittedName>
</protein>
<accession>A0A6G3WPF5</accession>
<comment type="caution">
    <text evidence="2">The sequence shown here is derived from an EMBL/GenBank/DDBJ whole genome shotgun (WGS) entry which is preliminary data.</text>
</comment>
<reference evidence="2" key="1">
    <citation type="submission" date="2020-01" db="EMBL/GenBank/DDBJ databases">
        <title>Insect and environment-associated Actinomycetes.</title>
        <authorList>
            <person name="Currrie C."/>
            <person name="Chevrette M."/>
            <person name="Carlson C."/>
            <person name="Stubbendieck R."/>
            <person name="Wendt-Pienkowski E."/>
        </authorList>
    </citation>
    <scope>NUCLEOTIDE SEQUENCE</scope>
    <source>
        <strain evidence="2">SID7499</strain>
    </source>
</reference>
<gene>
    <name evidence="2" type="ORF">G3M58_12985</name>
</gene>
<dbReference type="EMBL" id="JAAGMN010001394">
    <property type="protein sequence ID" value="NEE07361.1"/>
    <property type="molecule type" value="Genomic_DNA"/>
</dbReference>
<organism evidence="2">
    <name type="scientific">Streptomyces sp. SID7499</name>
    <dbReference type="NCBI Taxonomy" id="2706086"/>
    <lineage>
        <taxon>Bacteria</taxon>
        <taxon>Bacillati</taxon>
        <taxon>Actinomycetota</taxon>
        <taxon>Actinomycetes</taxon>
        <taxon>Kitasatosporales</taxon>
        <taxon>Streptomycetaceae</taxon>
        <taxon>Streptomyces</taxon>
    </lineage>
</organism>
<sequence>MHARDSPAVASAQLQGLKAAILATGGVALASFLVTPHLPTARPGRPQERGPLAPAGATGSTL</sequence>
<evidence type="ECO:0000313" key="2">
    <source>
        <dbReference type="EMBL" id="NEE07361.1"/>
    </source>
</evidence>
<name>A0A6G3WPF5_9ACTN</name>
<proteinExistence type="predicted"/>